<dbReference type="GO" id="GO:0050821">
    <property type="term" value="P:protein stabilization"/>
    <property type="evidence" value="ECO:0007669"/>
    <property type="project" value="TreeGrafter"/>
</dbReference>
<dbReference type="InterPro" id="IPR013855">
    <property type="entry name" value="Cdc37_N_dom"/>
</dbReference>
<dbReference type="GO" id="GO:0031072">
    <property type="term" value="F:heat shock protein binding"/>
    <property type="evidence" value="ECO:0007669"/>
    <property type="project" value="TreeGrafter"/>
</dbReference>
<dbReference type="InterPro" id="IPR013873">
    <property type="entry name" value="Cdc37_C"/>
</dbReference>
<feature type="domain" description="Cdc37 Hsp90 binding" evidence="8">
    <location>
        <begin position="202"/>
        <end position="378"/>
    </location>
</feature>
<dbReference type="EMBL" id="SEOQ01000633">
    <property type="protein sequence ID" value="TFY59211.1"/>
    <property type="molecule type" value="Genomic_DNA"/>
</dbReference>
<dbReference type="SMART" id="SM01069">
    <property type="entry name" value="CDC37_C"/>
    <property type="match status" value="1"/>
</dbReference>
<reference evidence="10 11" key="1">
    <citation type="submission" date="2019-02" db="EMBL/GenBank/DDBJ databases">
        <title>Genome sequencing of the rare red list fungi Dentipellis fragilis.</title>
        <authorList>
            <person name="Buettner E."/>
            <person name="Kellner H."/>
        </authorList>
    </citation>
    <scope>NUCLEOTIDE SEQUENCE [LARGE SCALE GENOMIC DNA]</scope>
    <source>
        <strain evidence="10 11">DSM 105465</strain>
    </source>
</reference>
<organism evidence="10 11">
    <name type="scientific">Dentipellis fragilis</name>
    <dbReference type="NCBI Taxonomy" id="205917"/>
    <lineage>
        <taxon>Eukaryota</taxon>
        <taxon>Fungi</taxon>
        <taxon>Dikarya</taxon>
        <taxon>Basidiomycota</taxon>
        <taxon>Agaricomycotina</taxon>
        <taxon>Agaricomycetes</taxon>
        <taxon>Russulales</taxon>
        <taxon>Hericiaceae</taxon>
        <taxon>Dentipellis</taxon>
    </lineage>
</organism>
<dbReference type="GO" id="GO:0051087">
    <property type="term" value="F:protein-folding chaperone binding"/>
    <property type="evidence" value="ECO:0007669"/>
    <property type="project" value="TreeGrafter"/>
</dbReference>
<feature type="compositionally biased region" description="Low complexity" evidence="6">
    <location>
        <begin position="94"/>
        <end position="109"/>
    </location>
</feature>
<keyword evidence="3" id="KW-0963">Cytoplasm</keyword>
<dbReference type="Pfam" id="PF08564">
    <property type="entry name" value="CDC37_C"/>
    <property type="match status" value="1"/>
</dbReference>
<dbReference type="Pfam" id="PF08565">
    <property type="entry name" value="CDC37_M"/>
    <property type="match status" value="1"/>
</dbReference>
<dbReference type="InterPro" id="IPR013874">
    <property type="entry name" value="Cdc37_Hsp90-bd"/>
</dbReference>
<feature type="domain" description="Cdc37 N-terminal" evidence="9">
    <location>
        <begin position="2"/>
        <end position="174"/>
    </location>
</feature>
<dbReference type="GO" id="GO:0005737">
    <property type="term" value="C:cytoplasm"/>
    <property type="evidence" value="ECO:0007669"/>
    <property type="project" value="UniProtKB-SubCell"/>
</dbReference>
<evidence type="ECO:0000313" key="10">
    <source>
        <dbReference type="EMBL" id="TFY59211.1"/>
    </source>
</evidence>
<evidence type="ECO:0000256" key="5">
    <source>
        <dbReference type="ARBA" id="ARBA00031396"/>
    </source>
</evidence>
<dbReference type="Gene3D" id="1.20.58.610">
    <property type="entry name" value="Cdc37, Hsp90 binding domain"/>
    <property type="match status" value="1"/>
</dbReference>
<comment type="similarity">
    <text evidence="2">Belongs to the CDC37 family.</text>
</comment>
<dbReference type="SMART" id="SM01070">
    <property type="entry name" value="CDC37_M"/>
    <property type="match status" value="1"/>
</dbReference>
<keyword evidence="4" id="KW-0143">Chaperone</keyword>
<accession>A0A4Y9YCM1</accession>
<sequence length="474" mass="51914">MPLNYSKWDQLELSDDSDIEGHPNVDKKSLIRWKQRDIHEKREVRNHRIAELDAEISCNAVLLAKLTALQAALAQAGSASAPARFSAEVERLRTAPSPRRAARPNAPKPRVARGKAGDDKDGAKLGALLTDGVSFHMGKLGEVTEQRRKEMEELLQEKAKHITSEDLHEGFESKYIPPKPAPAPVVGKGKGKSTQKEIEVLNTGGVSAAQDAAILASAAASSSKGPAAASAEDELDELPEMTPSLEEFARLPLWDFEKSWHFIQNHREVVVPGASDALLVAAFTAQNNGDSKLAKQAVHQSLLLQYGDKLGKDGLRLFFQRYEKQLYYSLIMTSTSAPNRMIQGGQAAHAIFRKDVEDTYAHVCRRVEITKQEEAAGQEQIQLVAENPETTISFNVPDGPPPENLVLEGPGTEDMDIDEVRKALQMRWDLFNTLSPALQDALKTGELVKVNKVLGSMSIPEAENAVRVLDMGGI</sequence>
<evidence type="ECO:0000313" key="11">
    <source>
        <dbReference type="Proteomes" id="UP000298327"/>
    </source>
</evidence>
<evidence type="ECO:0000256" key="3">
    <source>
        <dbReference type="ARBA" id="ARBA00022490"/>
    </source>
</evidence>
<evidence type="ECO:0000256" key="4">
    <source>
        <dbReference type="ARBA" id="ARBA00023186"/>
    </source>
</evidence>
<evidence type="ECO:0000256" key="1">
    <source>
        <dbReference type="ARBA" id="ARBA00004496"/>
    </source>
</evidence>
<dbReference type="InterPro" id="IPR004918">
    <property type="entry name" value="Cdc37"/>
</dbReference>
<dbReference type="GO" id="GO:0051082">
    <property type="term" value="F:unfolded protein binding"/>
    <property type="evidence" value="ECO:0007669"/>
    <property type="project" value="TreeGrafter"/>
</dbReference>
<evidence type="ECO:0000259" key="8">
    <source>
        <dbReference type="SMART" id="SM01070"/>
    </source>
</evidence>
<name>A0A4Y9YCM1_9AGAM</name>
<evidence type="ECO:0000259" key="7">
    <source>
        <dbReference type="SMART" id="SM01069"/>
    </source>
</evidence>
<feature type="region of interest" description="Disordered" evidence="6">
    <location>
        <begin position="91"/>
        <end position="121"/>
    </location>
</feature>
<keyword evidence="11" id="KW-1185">Reference proteome</keyword>
<dbReference type="Proteomes" id="UP000298327">
    <property type="component" value="Unassembled WGS sequence"/>
</dbReference>
<gene>
    <name evidence="10" type="ORF">EVG20_g7877</name>
</gene>
<dbReference type="SMART" id="SM01071">
    <property type="entry name" value="CDC37_N"/>
    <property type="match status" value="1"/>
</dbReference>
<proteinExistence type="inferred from homology"/>
<evidence type="ECO:0000256" key="2">
    <source>
        <dbReference type="ARBA" id="ARBA00006222"/>
    </source>
</evidence>
<protein>
    <recommendedName>
        <fullName evidence="5">Hsp90 chaperone protein kinase-targeting subunit</fullName>
    </recommendedName>
</protein>
<feature type="domain" description="Cdc37 C-terminal" evidence="7">
    <location>
        <begin position="394"/>
        <end position="474"/>
    </location>
</feature>
<evidence type="ECO:0000256" key="6">
    <source>
        <dbReference type="SAM" id="MobiDB-lite"/>
    </source>
</evidence>
<dbReference type="GO" id="GO:0019901">
    <property type="term" value="F:protein kinase binding"/>
    <property type="evidence" value="ECO:0007669"/>
    <property type="project" value="InterPro"/>
</dbReference>
<dbReference type="GO" id="GO:0006457">
    <property type="term" value="P:protein folding"/>
    <property type="evidence" value="ECO:0007669"/>
    <property type="project" value="TreeGrafter"/>
</dbReference>
<dbReference type="InterPro" id="IPR038189">
    <property type="entry name" value="Cdc37_Hsp90-bd_sf"/>
</dbReference>
<evidence type="ECO:0000259" key="9">
    <source>
        <dbReference type="SMART" id="SM01071"/>
    </source>
</evidence>
<dbReference type="Pfam" id="PF03234">
    <property type="entry name" value="CDC37_N"/>
    <property type="match status" value="1"/>
</dbReference>
<dbReference type="PANTHER" id="PTHR12800">
    <property type="entry name" value="CDC37-RELATED"/>
    <property type="match status" value="1"/>
</dbReference>
<dbReference type="AlphaFoldDB" id="A0A4Y9YCM1"/>
<comment type="subcellular location">
    <subcellularLocation>
        <location evidence="1">Cytoplasm</location>
    </subcellularLocation>
</comment>
<dbReference type="OrthoDB" id="440202at2759"/>
<comment type="caution">
    <text evidence="10">The sequence shown here is derived from an EMBL/GenBank/DDBJ whole genome shotgun (WGS) entry which is preliminary data.</text>
</comment>
<dbReference type="PANTHER" id="PTHR12800:SF4">
    <property type="entry name" value="HSP90 CO-CHAPERONE CDC37"/>
    <property type="match status" value="1"/>
</dbReference>
<dbReference type="STRING" id="205917.A0A4Y9YCM1"/>
<dbReference type="SUPFAM" id="SSF101391">
    <property type="entry name" value="Hsp90 co-chaperone CDC37"/>
    <property type="match status" value="1"/>
</dbReference>